<feature type="compositionally biased region" description="Low complexity" evidence="1">
    <location>
        <begin position="149"/>
        <end position="162"/>
    </location>
</feature>
<dbReference type="EMBL" id="JADKPO010000023">
    <property type="protein sequence ID" value="MBF4769324.1"/>
    <property type="molecule type" value="Genomic_DNA"/>
</dbReference>
<feature type="compositionally biased region" description="Polar residues" evidence="1">
    <location>
        <begin position="164"/>
        <end position="176"/>
    </location>
</feature>
<feature type="compositionally biased region" description="Pro residues" evidence="1">
    <location>
        <begin position="216"/>
        <end position="225"/>
    </location>
</feature>
<feature type="chain" id="PRO_5039219585" description="MYXO-CTERM domain-containing protein" evidence="2">
    <location>
        <begin position="28"/>
        <end position="240"/>
    </location>
</feature>
<evidence type="ECO:0000313" key="4">
    <source>
        <dbReference type="Proteomes" id="UP000660668"/>
    </source>
</evidence>
<keyword evidence="2" id="KW-0732">Signal</keyword>
<reference evidence="3" key="1">
    <citation type="submission" date="2020-11" db="EMBL/GenBank/DDBJ databases">
        <title>Nocardioides cynanchi sp. nov., isolated from soil of rhizosphere of Cynanchum wilfordii.</title>
        <authorList>
            <person name="Lee J.-S."/>
            <person name="Suh M.K."/>
            <person name="Kim J.-S."/>
        </authorList>
    </citation>
    <scope>NUCLEOTIDE SEQUENCE</scope>
    <source>
        <strain evidence="3">KCTC 19276</strain>
    </source>
</reference>
<feature type="region of interest" description="Disordered" evidence="1">
    <location>
        <begin position="60"/>
        <end position="80"/>
    </location>
</feature>
<gene>
    <name evidence="3" type="ORF">ISU10_16270</name>
</gene>
<evidence type="ECO:0000313" key="3">
    <source>
        <dbReference type="EMBL" id="MBF4769324.1"/>
    </source>
</evidence>
<evidence type="ECO:0008006" key="5">
    <source>
        <dbReference type="Google" id="ProtNLM"/>
    </source>
</evidence>
<dbReference type="AlphaFoldDB" id="A0A930VKQ3"/>
<feature type="compositionally biased region" description="Basic and acidic residues" evidence="1">
    <location>
        <begin position="231"/>
        <end position="240"/>
    </location>
</feature>
<feature type="signal peptide" evidence="2">
    <location>
        <begin position="1"/>
        <end position="27"/>
    </location>
</feature>
<dbReference type="Proteomes" id="UP000660668">
    <property type="component" value="Unassembled WGS sequence"/>
</dbReference>
<keyword evidence="4" id="KW-1185">Reference proteome</keyword>
<accession>A0A930VKQ3</accession>
<evidence type="ECO:0000256" key="1">
    <source>
        <dbReference type="SAM" id="MobiDB-lite"/>
    </source>
</evidence>
<proteinExistence type="predicted"/>
<protein>
    <recommendedName>
        <fullName evidence="5">MYXO-CTERM domain-containing protein</fullName>
    </recommendedName>
</protein>
<feature type="region of interest" description="Disordered" evidence="1">
    <location>
        <begin position="209"/>
        <end position="240"/>
    </location>
</feature>
<evidence type="ECO:0000256" key="2">
    <source>
        <dbReference type="SAM" id="SignalP"/>
    </source>
</evidence>
<feature type="compositionally biased region" description="Polar residues" evidence="1">
    <location>
        <begin position="62"/>
        <end position="72"/>
    </location>
</feature>
<organism evidence="3 4">
    <name type="scientific">Nocardioides agariphilus</name>
    <dbReference type="NCBI Taxonomy" id="433664"/>
    <lineage>
        <taxon>Bacteria</taxon>
        <taxon>Bacillati</taxon>
        <taxon>Actinomycetota</taxon>
        <taxon>Actinomycetes</taxon>
        <taxon>Propionibacteriales</taxon>
        <taxon>Nocardioidaceae</taxon>
        <taxon>Nocardioides</taxon>
    </lineage>
</organism>
<feature type="region of interest" description="Disordered" evidence="1">
    <location>
        <begin position="149"/>
        <end position="188"/>
    </location>
</feature>
<sequence length="240" mass="25147">MRVRTVRAVLAATAIAATAVTGAPAHAGGPTSVFLSAPGTGQTASLYYTDAEYDELGRLVGENQSSPASGTDSPGAGRGRGPSITVTWLLHDVEPWRVDTIYLEGKAGPWISTQSSFSGSIWDASVVWHQPTEAKRLIQLLGELGLTEQETAGSSSDADAGSRVVTSEPRTQTPQSVREEPAGSPWQTDAGWAAAGLVVGALLTLGWSRARRRTPDVPPDVPPNGTPLAGREPRAEILTR</sequence>
<comment type="caution">
    <text evidence="3">The sequence shown here is derived from an EMBL/GenBank/DDBJ whole genome shotgun (WGS) entry which is preliminary data.</text>
</comment>
<dbReference type="RefSeq" id="WP_194697466.1">
    <property type="nucleotide sequence ID" value="NZ_JADKPO010000023.1"/>
</dbReference>
<name>A0A930VKQ3_9ACTN</name>